<evidence type="ECO:0000256" key="1">
    <source>
        <dbReference type="SAM" id="MobiDB-lite"/>
    </source>
</evidence>
<dbReference type="Proteomes" id="UP000244900">
    <property type="component" value="Chromosome"/>
</dbReference>
<protein>
    <submittedName>
        <fullName evidence="2">Uncharacterized protein</fullName>
    </submittedName>
</protein>
<sequence length="292" mass="31979">MCDSIGMTPIQNTATKPESGNEIGRDESAGTSDTEGFLSQARTIEMILERSARTNRTVPIRRVFLQLGEGRDTEPGALKSLVSSRQERALDLYLLVAAITGGPGHSVTEWSTTWARTIGIFDQKSGASAVSRAWKALKDLDLITTARGSQRRTTVTKCMEDGSGPYEPPANVGEKYLQLPFEYWEEGLHTKLTLAGKAMFLIALAQRKHKFPLVHARISEWYGLAQKTVASGIDDLVENGILAPAGFEYFDTLAARSGRGSRPLYRLVRPFHQRGLPPTGLEAFPAQTEAGK</sequence>
<dbReference type="AlphaFoldDB" id="A0A2S1SXY2"/>
<reference evidence="2 3" key="1">
    <citation type="submission" date="2018-05" db="EMBL/GenBank/DDBJ databases">
        <title>Complete genome sequence of sponge-derived Streptomyces sp. HNM0039.</title>
        <authorList>
            <person name="Huang X."/>
            <person name="Zhou S."/>
        </authorList>
    </citation>
    <scope>NUCLEOTIDE SEQUENCE [LARGE SCALE GENOMIC DNA]</scope>
    <source>
        <strain evidence="2 3">HNM0039</strain>
    </source>
</reference>
<keyword evidence="3" id="KW-1185">Reference proteome</keyword>
<gene>
    <name evidence="2" type="ORF">DDW44_22545</name>
</gene>
<name>A0A2S1SXY2_9ACTN</name>
<evidence type="ECO:0000313" key="2">
    <source>
        <dbReference type="EMBL" id="AWI31248.1"/>
    </source>
</evidence>
<accession>A0A2S1SXY2</accession>
<proteinExistence type="predicted"/>
<feature type="compositionally biased region" description="Polar residues" evidence="1">
    <location>
        <begin position="9"/>
        <end position="18"/>
    </location>
</feature>
<dbReference type="KEGG" id="stir:DDW44_22545"/>
<feature type="region of interest" description="Disordered" evidence="1">
    <location>
        <begin position="1"/>
        <end position="36"/>
    </location>
</feature>
<dbReference type="EMBL" id="CP029188">
    <property type="protein sequence ID" value="AWI31248.1"/>
    <property type="molecule type" value="Genomic_DNA"/>
</dbReference>
<organism evidence="2 3">
    <name type="scientific">Streptomyces tirandamycinicus</name>
    <dbReference type="NCBI Taxonomy" id="2174846"/>
    <lineage>
        <taxon>Bacteria</taxon>
        <taxon>Bacillati</taxon>
        <taxon>Actinomycetota</taxon>
        <taxon>Actinomycetes</taxon>
        <taxon>Kitasatosporales</taxon>
        <taxon>Streptomycetaceae</taxon>
        <taxon>Streptomyces</taxon>
    </lineage>
</organism>
<evidence type="ECO:0000313" key="3">
    <source>
        <dbReference type="Proteomes" id="UP000244900"/>
    </source>
</evidence>